<evidence type="ECO:0000313" key="11">
    <source>
        <dbReference type="EMBL" id="VWQ35786.1"/>
    </source>
</evidence>
<accession>A0A8U0LLQ1</accession>
<protein>
    <submittedName>
        <fullName evidence="12">Trehalose transport system permease protein SugB</fullName>
    </submittedName>
</protein>
<comment type="caution">
    <text evidence="12">The sequence shown here is derived from an EMBL/GenBank/DDBJ whole genome shotgun (WGS) entry which is preliminary data.</text>
</comment>
<dbReference type="GO" id="GO:0005886">
    <property type="term" value="C:plasma membrane"/>
    <property type="evidence" value="ECO:0007669"/>
    <property type="project" value="UniProtKB-SubCell"/>
</dbReference>
<feature type="transmembrane region" description="Helical" evidence="7">
    <location>
        <begin position="172"/>
        <end position="191"/>
    </location>
</feature>
<evidence type="ECO:0000256" key="1">
    <source>
        <dbReference type="ARBA" id="ARBA00004651"/>
    </source>
</evidence>
<dbReference type="Pfam" id="PF00528">
    <property type="entry name" value="BPD_transp_1"/>
    <property type="match status" value="1"/>
</dbReference>
<dbReference type="Proteomes" id="UP000494179">
    <property type="component" value="Unassembled WGS sequence"/>
</dbReference>
<keyword evidence="5 7" id="KW-1133">Transmembrane helix</keyword>
<organism evidence="12 14">
    <name type="scientific">Bifidobacterium longum subsp. infantis</name>
    <dbReference type="NCBI Taxonomy" id="1682"/>
    <lineage>
        <taxon>Bacteria</taxon>
        <taxon>Bacillati</taxon>
        <taxon>Actinomycetota</taxon>
        <taxon>Actinomycetes</taxon>
        <taxon>Bifidobacteriales</taxon>
        <taxon>Bifidobacteriaceae</taxon>
        <taxon>Bifidobacterium</taxon>
    </lineage>
</organism>
<proteinExistence type="inferred from homology"/>
<comment type="subcellular location">
    <subcellularLocation>
        <location evidence="1 7">Cell membrane</location>
        <topology evidence="1 7">Multi-pass membrane protein</topology>
    </subcellularLocation>
</comment>
<keyword evidence="3" id="KW-1003">Cell membrane</keyword>
<evidence type="ECO:0000256" key="2">
    <source>
        <dbReference type="ARBA" id="ARBA00022448"/>
    </source>
</evidence>
<name>A0A8U0LLQ1_BIFLI</name>
<evidence type="ECO:0000256" key="4">
    <source>
        <dbReference type="ARBA" id="ARBA00022692"/>
    </source>
</evidence>
<feature type="transmembrane region" description="Helical" evidence="7">
    <location>
        <begin position="33"/>
        <end position="55"/>
    </location>
</feature>
<keyword evidence="6 7" id="KW-0472">Membrane</keyword>
<evidence type="ECO:0000256" key="5">
    <source>
        <dbReference type="ARBA" id="ARBA00022989"/>
    </source>
</evidence>
<dbReference type="PROSITE" id="PS50928">
    <property type="entry name" value="ABC_TM1"/>
    <property type="match status" value="1"/>
</dbReference>
<dbReference type="InterPro" id="IPR035906">
    <property type="entry name" value="MetI-like_sf"/>
</dbReference>
<dbReference type="EMBL" id="CABWKH010000025">
    <property type="protein sequence ID" value="VWQ37050.1"/>
    <property type="molecule type" value="Genomic_DNA"/>
</dbReference>
<feature type="transmembrane region" description="Helical" evidence="7">
    <location>
        <begin position="97"/>
        <end position="119"/>
    </location>
</feature>
<comment type="similarity">
    <text evidence="7">Belongs to the binding-protein-dependent transport system permease family.</text>
</comment>
<dbReference type="PANTHER" id="PTHR43744:SF8">
    <property type="entry name" value="SN-GLYCEROL-3-PHOSPHATE TRANSPORT SYSTEM PERMEASE PROTEIN UGPE"/>
    <property type="match status" value="1"/>
</dbReference>
<dbReference type="AlphaFoldDB" id="A0A8U0LLQ1"/>
<evidence type="ECO:0000256" key="8">
    <source>
        <dbReference type="SAM" id="MobiDB-lite"/>
    </source>
</evidence>
<evidence type="ECO:0000259" key="9">
    <source>
        <dbReference type="PROSITE" id="PS50928"/>
    </source>
</evidence>
<evidence type="ECO:0000256" key="7">
    <source>
        <dbReference type="RuleBase" id="RU363032"/>
    </source>
</evidence>
<dbReference type="RefSeq" id="WP_214646204.1">
    <property type="nucleotide sequence ID" value="NZ_CABWKE010000028.1"/>
</dbReference>
<evidence type="ECO:0000256" key="6">
    <source>
        <dbReference type="ARBA" id="ARBA00023136"/>
    </source>
</evidence>
<dbReference type="Gene3D" id="1.10.3720.10">
    <property type="entry name" value="MetI-like"/>
    <property type="match status" value="1"/>
</dbReference>
<feature type="transmembrane region" description="Helical" evidence="7">
    <location>
        <begin position="278"/>
        <end position="296"/>
    </location>
</feature>
<keyword evidence="2 7" id="KW-0813">Transport</keyword>
<keyword evidence="4 7" id="KW-0812">Transmembrane</keyword>
<evidence type="ECO:0000313" key="10">
    <source>
        <dbReference type="EMBL" id="VWQ28255.1"/>
    </source>
</evidence>
<evidence type="ECO:0000313" key="14">
    <source>
        <dbReference type="Proteomes" id="UP000494246"/>
    </source>
</evidence>
<dbReference type="EMBL" id="CABWKE010000028">
    <property type="protein sequence ID" value="VWQ28255.1"/>
    <property type="molecule type" value="Genomic_DNA"/>
</dbReference>
<evidence type="ECO:0000256" key="3">
    <source>
        <dbReference type="ARBA" id="ARBA00022475"/>
    </source>
</evidence>
<dbReference type="SUPFAM" id="SSF161098">
    <property type="entry name" value="MetI-like"/>
    <property type="match status" value="1"/>
</dbReference>
<evidence type="ECO:0000313" key="12">
    <source>
        <dbReference type="EMBL" id="VWQ37050.1"/>
    </source>
</evidence>
<sequence>MAYSSVSGRPAHSRRVRPAADRGSAHSWTAGRVVGQVVLVIAALGIAIPALWVFVASFKDKSEFYGSPWTWPKGLHWQNYTDAFVDAKLGQYFGTSVLVTVMSMAMVLVIALPCSYVLARFDFPGKKILKLAVQAGLFINVNYIVVPIFLMLVDADKLLYNIMPNGFFVNNVFILALVYASTSLPFTIFLLQDFFASIPKDYEEAAMIDGASQTRIMTRIFFPMAMPAISMSMLFNFLTYWNDYIISMTLMTGNNRTVQVGLLNLMQTQKAATNYGRLYAGMVIVMVPVLIFYAVVQKKLLETSTMGGIK</sequence>
<dbReference type="EMBL" id="CABWKI010000023">
    <property type="protein sequence ID" value="VWQ35786.1"/>
    <property type="molecule type" value="Genomic_DNA"/>
</dbReference>
<dbReference type="Proteomes" id="UP000494270">
    <property type="component" value="Unassembled WGS sequence"/>
</dbReference>
<dbReference type="GO" id="GO:0055085">
    <property type="term" value="P:transmembrane transport"/>
    <property type="evidence" value="ECO:0007669"/>
    <property type="project" value="InterPro"/>
</dbReference>
<dbReference type="PANTHER" id="PTHR43744">
    <property type="entry name" value="ABC TRANSPORTER PERMEASE PROTEIN MG189-RELATED-RELATED"/>
    <property type="match status" value="1"/>
</dbReference>
<feature type="transmembrane region" description="Helical" evidence="7">
    <location>
        <begin position="220"/>
        <end position="241"/>
    </location>
</feature>
<gene>
    <name evidence="12" type="primary">sugB_3</name>
    <name evidence="12" type="ORF">BIFLH23_01652</name>
    <name evidence="11" type="ORF">BIFLH664_01196</name>
    <name evidence="10" type="ORF">BIFLH665_01356</name>
</gene>
<dbReference type="CDD" id="cd06261">
    <property type="entry name" value="TM_PBP2"/>
    <property type="match status" value="1"/>
</dbReference>
<feature type="region of interest" description="Disordered" evidence="8">
    <location>
        <begin position="1"/>
        <end position="22"/>
    </location>
</feature>
<reference evidence="13 14" key="1">
    <citation type="submission" date="2019-10" db="EMBL/GenBank/DDBJ databases">
        <authorList>
            <consortium name="Melissa Lawson"/>
            <person name="O'neill I."/>
        </authorList>
    </citation>
    <scope>NUCLEOTIDE SEQUENCE [LARGE SCALE GENOMIC DNA]</scope>
    <source>
        <strain evidence="12">LH_23</strain>
        <strain evidence="11">LH_664</strain>
        <strain evidence="10">LH_665</strain>
    </source>
</reference>
<dbReference type="Proteomes" id="UP000494246">
    <property type="component" value="Unassembled WGS sequence"/>
</dbReference>
<dbReference type="InterPro" id="IPR000515">
    <property type="entry name" value="MetI-like"/>
</dbReference>
<feature type="transmembrane region" description="Helical" evidence="7">
    <location>
        <begin position="131"/>
        <end position="152"/>
    </location>
</feature>
<feature type="domain" description="ABC transmembrane type-1" evidence="9">
    <location>
        <begin position="93"/>
        <end position="296"/>
    </location>
</feature>
<evidence type="ECO:0000313" key="13">
    <source>
        <dbReference type="Proteomes" id="UP000494179"/>
    </source>
</evidence>